<dbReference type="InterPro" id="IPR011006">
    <property type="entry name" value="CheY-like_superfamily"/>
</dbReference>
<sequence>MPDSTDQAQAARILVVDDDPVQGAIISGVCRRRGYRPTFASSYQAAVDQIAAGDFECITIDLSLGDRDGIELLRLIAGGGRSPRVIVISGCDQRILSATVRMAHAVGVVDAVSLQKPIDLASLGDALSFGAGEQPSLRHRPDRQSRPVTAADLSRGLETGELYPAFQPKVNLATGRVVGCEALARWDSPTFGSVGPDVFIPLAEQSGLIKPLTLLMLRQSIELARYFFDIDPSFSVAVNLSAALLSDTTIPEEVERLLDGTGLPARSLIIEVTESTAMTDIACAMDIMLRLRIKGVGISIDDFGTGYSSLAVLARMPFSELKIDRSFVRDCLTDADMWKVVSVSVAIAHQYNMQAVAEGIEDAETWRALDGLGCDIGQGFGFSRALRRGAFVEWCRHWDERLTSVGPAAERHRACAT</sequence>
<feature type="domain" description="EAL" evidence="3">
    <location>
        <begin position="146"/>
        <end position="399"/>
    </location>
</feature>
<dbReference type="InterPro" id="IPR035919">
    <property type="entry name" value="EAL_sf"/>
</dbReference>
<proteinExistence type="predicted"/>
<dbReference type="PROSITE" id="PS50110">
    <property type="entry name" value="RESPONSE_REGULATORY"/>
    <property type="match status" value="1"/>
</dbReference>
<name>Q2ITB4_RHOP2</name>
<accession>Q2ITB4</accession>
<dbReference type="InterPro" id="IPR001633">
    <property type="entry name" value="EAL_dom"/>
</dbReference>
<organism evidence="4 5">
    <name type="scientific">Rhodopseudomonas palustris (strain HaA2)</name>
    <dbReference type="NCBI Taxonomy" id="316058"/>
    <lineage>
        <taxon>Bacteria</taxon>
        <taxon>Pseudomonadati</taxon>
        <taxon>Pseudomonadota</taxon>
        <taxon>Alphaproteobacteria</taxon>
        <taxon>Hyphomicrobiales</taxon>
        <taxon>Nitrobacteraceae</taxon>
        <taxon>Rhodopseudomonas</taxon>
    </lineage>
</organism>
<dbReference type="InterPro" id="IPR001789">
    <property type="entry name" value="Sig_transdc_resp-reg_receiver"/>
</dbReference>
<feature type="modified residue" description="4-aspartylphosphate" evidence="1">
    <location>
        <position position="61"/>
    </location>
</feature>
<evidence type="ECO:0000259" key="2">
    <source>
        <dbReference type="PROSITE" id="PS50110"/>
    </source>
</evidence>
<evidence type="ECO:0000313" key="4">
    <source>
        <dbReference type="EMBL" id="ABD08546.1"/>
    </source>
</evidence>
<evidence type="ECO:0000313" key="5">
    <source>
        <dbReference type="Proteomes" id="UP000008809"/>
    </source>
</evidence>
<dbReference type="SMART" id="SM00052">
    <property type="entry name" value="EAL"/>
    <property type="match status" value="1"/>
</dbReference>
<dbReference type="Pfam" id="PF00072">
    <property type="entry name" value="Response_reg"/>
    <property type="match status" value="1"/>
</dbReference>
<dbReference type="AlphaFoldDB" id="Q2ITB4"/>
<dbReference type="Gene3D" id="3.20.20.450">
    <property type="entry name" value="EAL domain"/>
    <property type="match status" value="1"/>
</dbReference>
<dbReference type="Proteomes" id="UP000008809">
    <property type="component" value="Chromosome"/>
</dbReference>
<dbReference type="OrthoDB" id="9814202at2"/>
<dbReference type="SMART" id="SM00448">
    <property type="entry name" value="REC"/>
    <property type="match status" value="1"/>
</dbReference>
<keyword evidence="1" id="KW-0597">Phosphoprotein</keyword>
<gene>
    <name evidence="4" type="ordered locus">RPB_3853</name>
</gene>
<reference evidence="4 5" key="1">
    <citation type="submission" date="2006-01" db="EMBL/GenBank/DDBJ databases">
        <title>Complete sequence of Rhodopseudomonas palustris HaA2.</title>
        <authorList>
            <consortium name="US DOE Joint Genome Institute"/>
            <person name="Copeland A."/>
            <person name="Lucas S."/>
            <person name="Lapidus A."/>
            <person name="Barry K."/>
            <person name="Detter J.C."/>
            <person name="Glavina T."/>
            <person name="Hammon N."/>
            <person name="Israni S."/>
            <person name="Pitluck S."/>
            <person name="Chain P."/>
            <person name="Malfatti S."/>
            <person name="Shin M."/>
            <person name="Vergez L."/>
            <person name="Schmutz J."/>
            <person name="Larimer F."/>
            <person name="Land M."/>
            <person name="Hauser L."/>
            <person name="Pelletier D.A."/>
            <person name="Kyrpides N."/>
            <person name="Anderson I."/>
            <person name="Oda Y."/>
            <person name="Harwood C.S."/>
            <person name="Richardson P."/>
        </authorList>
    </citation>
    <scope>NUCLEOTIDE SEQUENCE [LARGE SCALE GENOMIC DNA]</scope>
    <source>
        <strain evidence="4 5">HaA2</strain>
    </source>
</reference>
<dbReference type="HOGENOM" id="CLU_000445_70_2_5"/>
<keyword evidence="5" id="KW-1185">Reference proteome</keyword>
<dbReference type="Gene3D" id="3.40.50.2300">
    <property type="match status" value="1"/>
</dbReference>
<dbReference type="RefSeq" id="WP_011442730.1">
    <property type="nucleotide sequence ID" value="NC_007778.1"/>
</dbReference>
<evidence type="ECO:0000259" key="3">
    <source>
        <dbReference type="PROSITE" id="PS50883"/>
    </source>
</evidence>
<dbReference type="STRING" id="316058.RPB_3853"/>
<dbReference type="GO" id="GO:0071111">
    <property type="term" value="F:cyclic-guanylate-specific phosphodiesterase activity"/>
    <property type="evidence" value="ECO:0007669"/>
    <property type="project" value="InterPro"/>
</dbReference>
<dbReference type="KEGG" id="rpb:RPB_3853"/>
<dbReference type="PANTHER" id="PTHR33121:SF79">
    <property type="entry name" value="CYCLIC DI-GMP PHOSPHODIESTERASE PDED-RELATED"/>
    <property type="match status" value="1"/>
</dbReference>
<evidence type="ECO:0000256" key="1">
    <source>
        <dbReference type="PROSITE-ProRule" id="PRU00169"/>
    </source>
</evidence>
<dbReference type="EMBL" id="CP000250">
    <property type="protein sequence ID" value="ABD08546.1"/>
    <property type="molecule type" value="Genomic_DNA"/>
</dbReference>
<dbReference type="InterPro" id="IPR050706">
    <property type="entry name" value="Cyclic-di-GMP_PDE-like"/>
</dbReference>
<dbReference type="PROSITE" id="PS50883">
    <property type="entry name" value="EAL"/>
    <property type="match status" value="1"/>
</dbReference>
<protein>
    <submittedName>
        <fullName evidence="4">Response regulator receiver modulated diguanylate phosphodiesterase</fullName>
    </submittedName>
</protein>
<dbReference type="GO" id="GO:0000160">
    <property type="term" value="P:phosphorelay signal transduction system"/>
    <property type="evidence" value="ECO:0007669"/>
    <property type="project" value="InterPro"/>
</dbReference>
<dbReference type="SUPFAM" id="SSF52172">
    <property type="entry name" value="CheY-like"/>
    <property type="match status" value="1"/>
</dbReference>
<feature type="domain" description="Response regulatory" evidence="2">
    <location>
        <begin position="12"/>
        <end position="131"/>
    </location>
</feature>
<dbReference type="PANTHER" id="PTHR33121">
    <property type="entry name" value="CYCLIC DI-GMP PHOSPHODIESTERASE PDEF"/>
    <property type="match status" value="1"/>
</dbReference>
<dbReference type="Pfam" id="PF00563">
    <property type="entry name" value="EAL"/>
    <property type="match status" value="1"/>
</dbReference>
<dbReference type="SUPFAM" id="SSF141868">
    <property type="entry name" value="EAL domain-like"/>
    <property type="match status" value="1"/>
</dbReference>
<dbReference type="eggNOG" id="COG2200">
    <property type="taxonomic scope" value="Bacteria"/>
</dbReference>
<dbReference type="CDD" id="cd01948">
    <property type="entry name" value="EAL"/>
    <property type="match status" value="1"/>
</dbReference>